<dbReference type="Proteomes" id="UP000813462">
    <property type="component" value="Unassembled WGS sequence"/>
</dbReference>
<gene>
    <name evidence="6" type="ORF">FEM48_Zijuj08G0141900</name>
</gene>
<dbReference type="Pfam" id="PF08240">
    <property type="entry name" value="ADH_N"/>
    <property type="match status" value="1"/>
</dbReference>
<name>A0A978UZK4_ZIZJJ</name>
<accession>A0A978UZK4</accession>
<dbReference type="InterPro" id="IPR011032">
    <property type="entry name" value="GroES-like_sf"/>
</dbReference>
<evidence type="ECO:0000256" key="1">
    <source>
        <dbReference type="ARBA" id="ARBA00008072"/>
    </source>
</evidence>
<evidence type="ECO:0000313" key="7">
    <source>
        <dbReference type="Proteomes" id="UP000813462"/>
    </source>
</evidence>
<comment type="similarity">
    <text evidence="1">Belongs to the zinc-containing alcohol dehydrogenase family.</text>
</comment>
<evidence type="ECO:0000256" key="2">
    <source>
        <dbReference type="ARBA" id="ARBA00022723"/>
    </source>
</evidence>
<dbReference type="GO" id="GO:0046872">
    <property type="term" value="F:metal ion binding"/>
    <property type="evidence" value="ECO:0007669"/>
    <property type="project" value="UniProtKB-KW"/>
</dbReference>
<keyword evidence="3" id="KW-0862">Zinc</keyword>
<evidence type="ECO:0000259" key="5">
    <source>
        <dbReference type="Pfam" id="PF08240"/>
    </source>
</evidence>
<organism evidence="6 7">
    <name type="scientific">Ziziphus jujuba var. spinosa</name>
    <dbReference type="NCBI Taxonomy" id="714518"/>
    <lineage>
        <taxon>Eukaryota</taxon>
        <taxon>Viridiplantae</taxon>
        <taxon>Streptophyta</taxon>
        <taxon>Embryophyta</taxon>
        <taxon>Tracheophyta</taxon>
        <taxon>Spermatophyta</taxon>
        <taxon>Magnoliopsida</taxon>
        <taxon>eudicotyledons</taxon>
        <taxon>Gunneridae</taxon>
        <taxon>Pentapetalae</taxon>
        <taxon>rosids</taxon>
        <taxon>fabids</taxon>
        <taxon>Rosales</taxon>
        <taxon>Rhamnaceae</taxon>
        <taxon>Paliureae</taxon>
        <taxon>Ziziphus</taxon>
    </lineage>
</organism>
<dbReference type="PANTHER" id="PTHR42683">
    <property type="entry name" value="ALDEHYDE REDUCTASE"/>
    <property type="match status" value="1"/>
</dbReference>
<dbReference type="EMBL" id="JAEACU010000008">
    <property type="protein sequence ID" value="KAH7520420.1"/>
    <property type="molecule type" value="Genomic_DNA"/>
</dbReference>
<dbReference type="SUPFAM" id="SSF51735">
    <property type="entry name" value="NAD(P)-binding Rossmann-fold domains"/>
    <property type="match status" value="1"/>
</dbReference>
<feature type="domain" description="Alcohol dehydrogenase-like N-terminal" evidence="5">
    <location>
        <begin position="29"/>
        <end position="116"/>
    </location>
</feature>
<dbReference type="SUPFAM" id="SSF50129">
    <property type="entry name" value="GroES-like"/>
    <property type="match status" value="1"/>
</dbReference>
<protein>
    <recommendedName>
        <fullName evidence="5">Alcohol dehydrogenase-like N-terminal domain-containing protein</fullName>
    </recommendedName>
</protein>
<dbReference type="AlphaFoldDB" id="A0A978UZK4"/>
<keyword evidence="4" id="KW-0560">Oxidoreductase</keyword>
<sequence length="214" mass="23217">MAKTAEEEHPVKAFGWAATDSSGLLSPFKFSRRHEIVGIVTEVGSKVQKCKVGGKVGVGCLVGACDSCNFYVNDLENSCQKVIWTYGFKYHDGTITDGGYSDSMVADQHYVVLIPDSLPLDAGAPLLCAGITVYRPLWYFGLDKPGMNVGIVGLGGLGHLAVKFVKAMGVNVTVISTSISKKKEAIQQLGADSFLVSRDKDHMEVVWFFFFFFG</sequence>
<evidence type="ECO:0000256" key="3">
    <source>
        <dbReference type="ARBA" id="ARBA00022833"/>
    </source>
</evidence>
<evidence type="ECO:0000313" key="6">
    <source>
        <dbReference type="EMBL" id="KAH7520420.1"/>
    </source>
</evidence>
<evidence type="ECO:0000256" key="4">
    <source>
        <dbReference type="ARBA" id="ARBA00023002"/>
    </source>
</evidence>
<reference evidence="6" key="1">
    <citation type="journal article" date="2021" name="Front. Plant Sci.">
        <title>Chromosome-Scale Genome Assembly for Chinese Sour Jujube and Insights Into Its Genome Evolution and Domestication Signature.</title>
        <authorList>
            <person name="Shen L.-Y."/>
            <person name="Luo H."/>
            <person name="Wang X.-L."/>
            <person name="Wang X.-M."/>
            <person name="Qiu X.-J."/>
            <person name="Liu H."/>
            <person name="Zhou S.-S."/>
            <person name="Jia K.-H."/>
            <person name="Nie S."/>
            <person name="Bao Y.-T."/>
            <person name="Zhang R.-G."/>
            <person name="Yun Q.-Z."/>
            <person name="Chai Y.-H."/>
            <person name="Lu J.-Y."/>
            <person name="Li Y."/>
            <person name="Zhao S.-W."/>
            <person name="Mao J.-F."/>
            <person name="Jia S.-G."/>
            <person name="Mao Y.-M."/>
        </authorList>
    </citation>
    <scope>NUCLEOTIDE SEQUENCE</scope>
    <source>
        <strain evidence="6">AT0</strain>
        <tissue evidence="6">Leaf</tissue>
    </source>
</reference>
<keyword evidence="2" id="KW-0479">Metal-binding</keyword>
<dbReference type="InterPro" id="IPR047109">
    <property type="entry name" value="CAD-like"/>
</dbReference>
<dbReference type="InterPro" id="IPR013154">
    <property type="entry name" value="ADH-like_N"/>
</dbReference>
<dbReference type="GO" id="GO:0016616">
    <property type="term" value="F:oxidoreductase activity, acting on the CH-OH group of donors, NAD or NADP as acceptor"/>
    <property type="evidence" value="ECO:0007669"/>
    <property type="project" value="InterPro"/>
</dbReference>
<dbReference type="Gene3D" id="3.40.50.720">
    <property type="entry name" value="NAD(P)-binding Rossmann-like Domain"/>
    <property type="match status" value="1"/>
</dbReference>
<comment type="caution">
    <text evidence="6">The sequence shown here is derived from an EMBL/GenBank/DDBJ whole genome shotgun (WGS) entry which is preliminary data.</text>
</comment>
<dbReference type="Gene3D" id="3.90.180.10">
    <property type="entry name" value="Medium-chain alcohol dehydrogenases, catalytic domain"/>
    <property type="match status" value="1"/>
</dbReference>
<dbReference type="InterPro" id="IPR036291">
    <property type="entry name" value="NAD(P)-bd_dom_sf"/>
</dbReference>
<proteinExistence type="inferred from homology"/>